<keyword evidence="1" id="KW-0472">Membrane</keyword>
<accession>A0ABU7RHY0</accession>
<comment type="caution">
    <text evidence="2">The sequence shown here is derived from an EMBL/GenBank/DDBJ whole genome shotgun (WGS) entry which is preliminary data.</text>
</comment>
<dbReference type="EMBL" id="JAZGLY010000005">
    <property type="protein sequence ID" value="MEE6187561.1"/>
    <property type="molecule type" value="Genomic_DNA"/>
</dbReference>
<name>A0ABU7RHY0_9BACT</name>
<dbReference type="RefSeq" id="WP_330974970.1">
    <property type="nucleotide sequence ID" value="NZ_JAZGLY010000005.1"/>
</dbReference>
<evidence type="ECO:0000313" key="2">
    <source>
        <dbReference type="EMBL" id="MEE6187561.1"/>
    </source>
</evidence>
<evidence type="ECO:0000313" key="3">
    <source>
        <dbReference type="Proteomes" id="UP001357452"/>
    </source>
</evidence>
<dbReference type="Proteomes" id="UP001357452">
    <property type="component" value="Unassembled WGS sequence"/>
</dbReference>
<keyword evidence="1" id="KW-1133">Transmembrane helix</keyword>
<dbReference type="NCBIfam" id="NF041635">
    <property type="entry name" value="STM3941_fam"/>
    <property type="match status" value="1"/>
</dbReference>
<feature type="transmembrane region" description="Helical" evidence="1">
    <location>
        <begin position="43"/>
        <end position="64"/>
    </location>
</feature>
<protein>
    <submittedName>
        <fullName evidence="2">STM3941 family protein</fullName>
    </submittedName>
</protein>
<reference evidence="2 3" key="1">
    <citation type="submission" date="2024-01" db="EMBL/GenBank/DDBJ databases">
        <title>Niabella digestum sp. nov., isolated from waste digestion system.</title>
        <authorList>
            <person name="Zhang L."/>
        </authorList>
    </citation>
    <scope>NUCLEOTIDE SEQUENCE [LARGE SCALE GENOMIC DNA]</scope>
    <source>
        <strain evidence="2 3">A18</strain>
    </source>
</reference>
<keyword evidence="3" id="KW-1185">Reference proteome</keyword>
<organism evidence="2 3">
    <name type="scientific">Niabella digestorum</name>
    <dbReference type="NCBI Taxonomy" id="3117701"/>
    <lineage>
        <taxon>Bacteria</taxon>
        <taxon>Pseudomonadati</taxon>
        <taxon>Bacteroidota</taxon>
        <taxon>Chitinophagia</taxon>
        <taxon>Chitinophagales</taxon>
        <taxon>Chitinophagaceae</taxon>
        <taxon>Niabella</taxon>
    </lineage>
</organism>
<feature type="transmembrane region" description="Helical" evidence="1">
    <location>
        <begin position="12"/>
        <end position="31"/>
    </location>
</feature>
<evidence type="ECO:0000256" key="1">
    <source>
        <dbReference type="SAM" id="Phobius"/>
    </source>
</evidence>
<proteinExistence type="predicted"/>
<keyword evidence="1" id="KW-0812">Transmembrane</keyword>
<gene>
    <name evidence="2" type="ORF">V2H41_09770</name>
</gene>
<dbReference type="InterPro" id="IPR048136">
    <property type="entry name" value="STM3941-like"/>
</dbReference>
<sequence>MIIEIPINKSKAAKQLILFSLLLLLFVIMVVQPQLFVKGTKYGFVKITGFIGTFLFTIITAILAQKVFNKKPGLIIDNNGFVDNSLGVMFAKVLWRDVTEIKHVQASGENFIVIYIKEPEKYIAEERHSLKRKMLELNYTTLKTPINIAAGKLKVDFNELLNMMKRKYEEFGKEIAN</sequence>